<evidence type="ECO:0000313" key="3">
    <source>
        <dbReference type="EMBL" id="MEY6432209.1"/>
    </source>
</evidence>
<proteinExistence type="predicted"/>
<evidence type="ECO:0000259" key="2">
    <source>
        <dbReference type="Pfam" id="PF03880"/>
    </source>
</evidence>
<feature type="compositionally biased region" description="Basic and acidic residues" evidence="1">
    <location>
        <begin position="72"/>
        <end position="88"/>
    </location>
</feature>
<evidence type="ECO:0000256" key="1">
    <source>
        <dbReference type="SAM" id="MobiDB-lite"/>
    </source>
</evidence>
<protein>
    <submittedName>
        <fullName evidence="3">DbpA RNA binding domain-containing protein</fullName>
    </submittedName>
</protein>
<organism evidence="3 4">
    <name type="scientific">Thioalkalicoccus limnaeus</name>
    <dbReference type="NCBI Taxonomy" id="120681"/>
    <lineage>
        <taxon>Bacteria</taxon>
        <taxon>Pseudomonadati</taxon>
        <taxon>Pseudomonadota</taxon>
        <taxon>Gammaproteobacteria</taxon>
        <taxon>Chromatiales</taxon>
        <taxon>Chromatiaceae</taxon>
        <taxon>Thioalkalicoccus</taxon>
    </lineage>
</organism>
<accession>A0ABV4BCH8</accession>
<dbReference type="EMBL" id="JBDKXB010000007">
    <property type="protein sequence ID" value="MEY6432209.1"/>
    <property type="molecule type" value="Genomic_DNA"/>
</dbReference>
<dbReference type="Pfam" id="PF03880">
    <property type="entry name" value="DbpA"/>
    <property type="match status" value="1"/>
</dbReference>
<gene>
    <name evidence="3" type="ORF">ABC977_07265</name>
</gene>
<feature type="region of interest" description="Disordered" evidence="1">
    <location>
        <begin position="69"/>
        <end position="121"/>
    </location>
</feature>
<comment type="caution">
    <text evidence="3">The sequence shown here is derived from an EMBL/GenBank/DDBJ whole genome shotgun (WGS) entry which is preliminary data.</text>
</comment>
<feature type="non-terminal residue" evidence="3">
    <location>
        <position position="1"/>
    </location>
</feature>
<keyword evidence="4" id="KW-1185">Reference proteome</keyword>
<dbReference type="InterPro" id="IPR034415">
    <property type="entry name" value="CsdA_RRM"/>
</dbReference>
<dbReference type="RefSeq" id="WP_369666599.1">
    <property type="nucleotide sequence ID" value="NZ_JBDKXB010000007.1"/>
</dbReference>
<feature type="domain" description="DEAD box helicase DbpA/CsdA RNA-binding" evidence="2">
    <location>
        <begin position="3"/>
        <end position="70"/>
    </location>
</feature>
<dbReference type="Gene3D" id="3.30.70.330">
    <property type="match status" value="1"/>
</dbReference>
<dbReference type="InterPro" id="IPR012677">
    <property type="entry name" value="Nucleotide-bd_a/b_plait_sf"/>
</dbReference>
<sequence>VSYRVEVGRQDGVSPREIVGAIANETGLDGRYIGRITIRDDHAFVDLPDRLPPAVFEHLQRIHVCGKPLRPTRAEGADRVGGRDEGRGRRAAPARFGGAGKGGRTGSPPGEGFRSRPKRSD</sequence>
<reference evidence="3 4" key="1">
    <citation type="submission" date="2024-05" db="EMBL/GenBank/DDBJ databases">
        <title>Genome Sequence and Characterization of the New Strain Purple Sulfur Bacterium of Genus Thioalkalicoccus.</title>
        <authorList>
            <person name="Bryantseva I.A."/>
            <person name="Kyndt J.A."/>
            <person name="Imhoff J.F."/>
        </authorList>
    </citation>
    <scope>NUCLEOTIDE SEQUENCE [LARGE SCALE GENOMIC DNA]</scope>
    <source>
        <strain evidence="3 4">Um2</strain>
    </source>
</reference>
<name>A0ABV4BCH8_9GAMM</name>
<dbReference type="InterPro" id="IPR005580">
    <property type="entry name" value="DbpA/CsdA_RNA-bd_dom"/>
</dbReference>
<dbReference type="Proteomes" id="UP001564408">
    <property type="component" value="Unassembled WGS sequence"/>
</dbReference>
<evidence type="ECO:0000313" key="4">
    <source>
        <dbReference type="Proteomes" id="UP001564408"/>
    </source>
</evidence>
<dbReference type="CDD" id="cd12499">
    <property type="entry name" value="RRM_EcCsdA_like"/>
    <property type="match status" value="1"/>
</dbReference>